<dbReference type="EMBL" id="BNAG01000006">
    <property type="protein sequence ID" value="GHE75385.1"/>
    <property type="molecule type" value="Genomic_DNA"/>
</dbReference>
<organism evidence="1 2">
    <name type="scientific">Roseivirga thermotolerans</name>
    <dbReference type="NCBI Taxonomy" id="1758176"/>
    <lineage>
        <taxon>Bacteria</taxon>
        <taxon>Pseudomonadati</taxon>
        <taxon>Bacteroidota</taxon>
        <taxon>Cytophagia</taxon>
        <taxon>Cytophagales</taxon>
        <taxon>Roseivirgaceae</taxon>
        <taxon>Roseivirga</taxon>
    </lineage>
</organism>
<dbReference type="Pfam" id="PF26622">
    <property type="entry name" value="DUF8199"/>
    <property type="match status" value="1"/>
</dbReference>
<name>A0ABQ3ICD8_9BACT</name>
<sequence length="109" mass="12450">MGRVQEKAIFKKVEFRCGMSMEMHKGMEDCCDDEWTLEIVDDEQQVTAFQKAPLASYHLLFETGFSDPLLSAGIHLNEQTIFDTGPPEVIHPDLYLFYHNLKIPSGLQS</sequence>
<comment type="caution">
    <text evidence="1">The sequence shown here is derived from an EMBL/GenBank/DDBJ whole genome shotgun (WGS) entry which is preliminary data.</text>
</comment>
<reference evidence="2" key="1">
    <citation type="journal article" date="2019" name="Int. J. Syst. Evol. Microbiol.">
        <title>The Global Catalogue of Microorganisms (GCM) 10K type strain sequencing project: providing services to taxonomists for standard genome sequencing and annotation.</title>
        <authorList>
            <consortium name="The Broad Institute Genomics Platform"/>
            <consortium name="The Broad Institute Genome Sequencing Center for Infectious Disease"/>
            <person name="Wu L."/>
            <person name="Ma J."/>
        </authorList>
    </citation>
    <scope>NUCLEOTIDE SEQUENCE [LARGE SCALE GENOMIC DNA]</scope>
    <source>
        <strain evidence="2">CGMCC 1.15111</strain>
    </source>
</reference>
<evidence type="ECO:0000313" key="2">
    <source>
        <dbReference type="Proteomes" id="UP000658258"/>
    </source>
</evidence>
<dbReference type="Proteomes" id="UP000658258">
    <property type="component" value="Unassembled WGS sequence"/>
</dbReference>
<evidence type="ECO:0000313" key="1">
    <source>
        <dbReference type="EMBL" id="GHE75385.1"/>
    </source>
</evidence>
<keyword evidence="2" id="KW-1185">Reference proteome</keyword>
<dbReference type="InterPro" id="IPR058512">
    <property type="entry name" value="DUF8199"/>
</dbReference>
<protein>
    <submittedName>
        <fullName evidence="1">Uncharacterized protein</fullName>
    </submittedName>
</protein>
<gene>
    <name evidence="1" type="ORF">GCM10011340_35300</name>
</gene>
<proteinExistence type="predicted"/>
<accession>A0ABQ3ICD8</accession>